<comment type="similarity">
    <text evidence="1">Belongs to the DprA/Smf family.</text>
</comment>
<gene>
    <name evidence="4" type="primary">dprA</name>
    <name evidence="4" type="ORF">C1H71_05225</name>
</gene>
<dbReference type="Gene3D" id="1.10.10.10">
    <property type="entry name" value="Winged helix-like DNA-binding domain superfamily/Winged helix DNA-binding domain"/>
    <property type="match status" value="1"/>
</dbReference>
<dbReference type="InterPro" id="IPR003488">
    <property type="entry name" value="DprA"/>
</dbReference>
<dbReference type="RefSeq" id="WP_130108140.1">
    <property type="nucleotide sequence ID" value="NZ_CP025781.1"/>
</dbReference>
<dbReference type="Gene3D" id="3.40.50.450">
    <property type="match status" value="1"/>
</dbReference>
<dbReference type="NCBIfam" id="TIGR00732">
    <property type="entry name" value="dprA"/>
    <property type="match status" value="1"/>
</dbReference>
<dbReference type="AlphaFoldDB" id="A0A7G3G6S7"/>
<dbReference type="Pfam" id="PF02481">
    <property type="entry name" value="DNA_processg_A"/>
    <property type="match status" value="1"/>
</dbReference>
<keyword evidence="5" id="KW-1185">Reference proteome</keyword>
<dbReference type="InterPro" id="IPR041614">
    <property type="entry name" value="DprA_WH"/>
</dbReference>
<dbReference type="GO" id="GO:0009294">
    <property type="term" value="P:DNA-mediated transformation"/>
    <property type="evidence" value="ECO:0007669"/>
    <property type="project" value="InterPro"/>
</dbReference>
<evidence type="ECO:0000256" key="1">
    <source>
        <dbReference type="ARBA" id="ARBA00006525"/>
    </source>
</evidence>
<dbReference type="Pfam" id="PF17782">
    <property type="entry name" value="WHD_DprA"/>
    <property type="match status" value="1"/>
</dbReference>
<reference evidence="4 5" key="1">
    <citation type="submission" date="2018-01" db="EMBL/GenBank/DDBJ databases">
        <title>Genome sequence of Iodobacter sp. strain PCH194 isolated from Indian Trans-Himalaya.</title>
        <authorList>
            <person name="Kumar V."/>
            <person name="Thakur V."/>
            <person name="Kumar S."/>
            <person name="Singh D."/>
        </authorList>
    </citation>
    <scope>NUCLEOTIDE SEQUENCE [LARGE SCALE GENOMIC DNA]</scope>
    <source>
        <strain evidence="4 5">PCH194</strain>
    </source>
</reference>
<dbReference type="SUPFAM" id="SSF102405">
    <property type="entry name" value="MCP/YpsA-like"/>
    <property type="match status" value="1"/>
</dbReference>
<evidence type="ECO:0000313" key="5">
    <source>
        <dbReference type="Proteomes" id="UP000515917"/>
    </source>
</evidence>
<feature type="domain" description="Smf/DprA SLOG" evidence="2">
    <location>
        <begin position="82"/>
        <end position="290"/>
    </location>
</feature>
<dbReference type="PANTHER" id="PTHR43022">
    <property type="entry name" value="PROTEIN SMF"/>
    <property type="match status" value="1"/>
</dbReference>
<dbReference type="EMBL" id="CP025781">
    <property type="protein sequence ID" value="QBC43007.1"/>
    <property type="molecule type" value="Genomic_DNA"/>
</dbReference>
<name>A0A7G3G6S7_9NEIS</name>
<accession>A0A7G3G6S7</accession>
<dbReference type="PANTHER" id="PTHR43022:SF1">
    <property type="entry name" value="PROTEIN SMF"/>
    <property type="match status" value="1"/>
</dbReference>
<evidence type="ECO:0000259" key="3">
    <source>
        <dbReference type="Pfam" id="PF17782"/>
    </source>
</evidence>
<dbReference type="InterPro" id="IPR036388">
    <property type="entry name" value="WH-like_DNA-bd_sf"/>
</dbReference>
<feature type="domain" description="DprA winged helix" evidence="3">
    <location>
        <begin position="301"/>
        <end position="353"/>
    </location>
</feature>
<protein>
    <submittedName>
        <fullName evidence="4">DNA-protecting protein DprA</fullName>
    </submittedName>
</protein>
<dbReference type="InterPro" id="IPR057666">
    <property type="entry name" value="DrpA_SLOG"/>
</dbReference>
<sequence length="360" mass="38054">MDKDEVRLWLRFTTVYKVGPRKQLALLARFGTPEAALVAKEAELAEVLAPTVLRAWLEIDHSQLEATLEQTLAWQLEEGNTLISLADAAYPQRLLDLPDAPTLIYVKGRLDLLSTPALSIVGSRSASPQGIENAEQFAQCFSAAGLTVVSGLAAGIDAAAHRGGLAAAGSTIAVVGTGLDRVYPASNRELAHCIAEQGTIISELALGSPPKAEHFPRRNRMIAALGLGCLVVEASVGSGSLITAKQAADIGREVLAIPGSIHSPLARGCHLLIKQGAKLVESSEDVLSELAWDSPQGASVPKRASKSSPFLQNMGFDPVDIETLSQRSGLTTDRLSAMLLTLELEGCIVALPGSRYQRVA</sequence>
<dbReference type="KEGG" id="ifl:C1H71_05225"/>
<dbReference type="Proteomes" id="UP000515917">
    <property type="component" value="Chromosome"/>
</dbReference>
<proteinExistence type="inferred from homology"/>
<organism evidence="4 5">
    <name type="scientific">Iodobacter fluviatilis</name>
    <dbReference type="NCBI Taxonomy" id="537"/>
    <lineage>
        <taxon>Bacteria</taxon>
        <taxon>Pseudomonadati</taxon>
        <taxon>Pseudomonadota</taxon>
        <taxon>Betaproteobacteria</taxon>
        <taxon>Neisseriales</taxon>
        <taxon>Chitinibacteraceae</taxon>
        <taxon>Iodobacter</taxon>
    </lineage>
</organism>
<evidence type="ECO:0000259" key="2">
    <source>
        <dbReference type="Pfam" id="PF02481"/>
    </source>
</evidence>
<evidence type="ECO:0000313" key="4">
    <source>
        <dbReference type="EMBL" id="QBC43007.1"/>
    </source>
</evidence>